<evidence type="ECO:0000256" key="4">
    <source>
        <dbReference type="ARBA" id="ARBA00022801"/>
    </source>
</evidence>
<feature type="domain" description="Peptidase S54 rhomboid" evidence="8">
    <location>
        <begin position="62"/>
        <end position="213"/>
    </location>
</feature>
<accession>A0A7V0T721</accession>
<dbReference type="InterPro" id="IPR024038">
    <property type="entry name" value="MYXO-CTERM"/>
</dbReference>
<dbReference type="PANTHER" id="PTHR43731:SF14">
    <property type="entry name" value="PRESENILIN-ASSOCIATED RHOMBOID-LIKE PROTEIN, MITOCHONDRIAL"/>
    <property type="match status" value="1"/>
</dbReference>
<keyword evidence="6 7" id="KW-0472">Membrane</keyword>
<evidence type="ECO:0000256" key="5">
    <source>
        <dbReference type="ARBA" id="ARBA00022989"/>
    </source>
</evidence>
<evidence type="ECO:0000256" key="6">
    <source>
        <dbReference type="ARBA" id="ARBA00023136"/>
    </source>
</evidence>
<keyword evidence="3 7" id="KW-0812">Transmembrane</keyword>
<dbReference type="Proteomes" id="UP000885672">
    <property type="component" value="Unassembled WGS sequence"/>
</dbReference>
<reference evidence="9" key="1">
    <citation type="journal article" date="2020" name="mSystems">
        <title>Genome- and Community-Level Interaction Insights into Carbon Utilization and Element Cycling Functions of Hydrothermarchaeota in Hydrothermal Sediment.</title>
        <authorList>
            <person name="Zhou Z."/>
            <person name="Liu Y."/>
            <person name="Xu W."/>
            <person name="Pan J."/>
            <person name="Luo Z.H."/>
            <person name="Li M."/>
        </authorList>
    </citation>
    <scope>NUCLEOTIDE SEQUENCE [LARGE SCALE GENOMIC DNA]</scope>
    <source>
        <strain evidence="9">SpSt-1182</strain>
    </source>
</reference>
<evidence type="ECO:0000256" key="3">
    <source>
        <dbReference type="ARBA" id="ARBA00022692"/>
    </source>
</evidence>
<dbReference type="InterPro" id="IPR022764">
    <property type="entry name" value="Peptidase_S54_rhomboid_dom"/>
</dbReference>
<evidence type="ECO:0000256" key="2">
    <source>
        <dbReference type="ARBA" id="ARBA00009045"/>
    </source>
</evidence>
<protein>
    <submittedName>
        <fullName evidence="9">Rhomboid family intramembrane serine protease</fullName>
    </submittedName>
</protein>
<comment type="similarity">
    <text evidence="2">Belongs to the peptidase S54 family.</text>
</comment>
<dbReference type="SUPFAM" id="SSF144091">
    <property type="entry name" value="Rhomboid-like"/>
    <property type="match status" value="1"/>
</dbReference>
<dbReference type="Gene3D" id="1.20.1540.10">
    <property type="entry name" value="Rhomboid-like"/>
    <property type="match status" value="1"/>
</dbReference>
<feature type="transmembrane region" description="Helical" evidence="7">
    <location>
        <begin position="156"/>
        <end position="180"/>
    </location>
</feature>
<dbReference type="EMBL" id="DSBX01000261">
    <property type="protein sequence ID" value="HDR00016.1"/>
    <property type="molecule type" value="Genomic_DNA"/>
</dbReference>
<gene>
    <name evidence="9" type="ORF">ENN51_07030</name>
</gene>
<dbReference type="AlphaFoldDB" id="A0A7V0T721"/>
<dbReference type="InterPro" id="IPR035952">
    <property type="entry name" value="Rhomboid-like_sf"/>
</dbReference>
<organism evidence="9">
    <name type="scientific">candidate division WOR-3 bacterium</name>
    <dbReference type="NCBI Taxonomy" id="2052148"/>
    <lineage>
        <taxon>Bacteria</taxon>
        <taxon>Bacteria division WOR-3</taxon>
    </lineage>
</organism>
<dbReference type="Pfam" id="PF01694">
    <property type="entry name" value="Rhomboid"/>
    <property type="match status" value="1"/>
</dbReference>
<keyword evidence="4" id="KW-0378">Hydrolase</keyword>
<dbReference type="GO" id="GO:0004252">
    <property type="term" value="F:serine-type endopeptidase activity"/>
    <property type="evidence" value="ECO:0007669"/>
    <property type="project" value="InterPro"/>
</dbReference>
<evidence type="ECO:0000256" key="1">
    <source>
        <dbReference type="ARBA" id="ARBA00004141"/>
    </source>
</evidence>
<keyword evidence="9" id="KW-0645">Protease</keyword>
<dbReference type="FunFam" id="1.20.1540.10:FF:000027">
    <property type="entry name" value="Rhomboid family intramembrane serine protease"/>
    <property type="match status" value="1"/>
</dbReference>
<sequence>MIPLRDDVRSRTRPWTTWSLIAACVLVYAWQMRTAFSDPEAEYAFVRGFGMIPAEIIRGRNLQTLLTSMFLHGGILHLLGNMWYLYIFGDNVEDYLGRPVYIAVYALSGIFGSLLHILVVPHSTIPTIGASGAISGVMGAYLVLHPRARVLTLVPIFIFIRFLYLPASLLLGFWILMQVLYGCSAPPGASGVAYFAHIGGFAVGVVAALFLRRRRKRDSIWYDIE</sequence>
<dbReference type="GO" id="GO:0016020">
    <property type="term" value="C:membrane"/>
    <property type="evidence" value="ECO:0007669"/>
    <property type="project" value="UniProtKB-SubCell"/>
</dbReference>
<feature type="transmembrane region" description="Helical" evidence="7">
    <location>
        <begin position="12"/>
        <end position="30"/>
    </location>
</feature>
<feature type="transmembrane region" description="Helical" evidence="7">
    <location>
        <begin position="192"/>
        <end position="211"/>
    </location>
</feature>
<feature type="transmembrane region" description="Helical" evidence="7">
    <location>
        <begin position="69"/>
        <end position="88"/>
    </location>
</feature>
<dbReference type="PROSITE" id="PS51257">
    <property type="entry name" value="PROKAR_LIPOPROTEIN"/>
    <property type="match status" value="1"/>
</dbReference>
<dbReference type="NCBIfam" id="TIGR03901">
    <property type="entry name" value="MYXO-CTERM"/>
    <property type="match status" value="1"/>
</dbReference>
<proteinExistence type="inferred from homology"/>
<dbReference type="PANTHER" id="PTHR43731">
    <property type="entry name" value="RHOMBOID PROTEASE"/>
    <property type="match status" value="1"/>
</dbReference>
<comment type="caution">
    <text evidence="9">The sequence shown here is derived from an EMBL/GenBank/DDBJ whole genome shotgun (WGS) entry which is preliminary data.</text>
</comment>
<feature type="transmembrane region" description="Helical" evidence="7">
    <location>
        <begin position="125"/>
        <end position="144"/>
    </location>
</feature>
<evidence type="ECO:0000256" key="7">
    <source>
        <dbReference type="SAM" id="Phobius"/>
    </source>
</evidence>
<name>A0A7V0T721_UNCW3</name>
<evidence type="ECO:0000313" key="9">
    <source>
        <dbReference type="EMBL" id="HDR00016.1"/>
    </source>
</evidence>
<comment type="subcellular location">
    <subcellularLocation>
        <location evidence="1">Membrane</location>
        <topology evidence="1">Multi-pass membrane protein</topology>
    </subcellularLocation>
</comment>
<keyword evidence="5 7" id="KW-1133">Transmembrane helix</keyword>
<dbReference type="GO" id="GO:0006508">
    <property type="term" value="P:proteolysis"/>
    <property type="evidence" value="ECO:0007669"/>
    <property type="project" value="UniProtKB-KW"/>
</dbReference>
<feature type="transmembrane region" description="Helical" evidence="7">
    <location>
        <begin position="100"/>
        <end position="119"/>
    </location>
</feature>
<evidence type="ECO:0000259" key="8">
    <source>
        <dbReference type="Pfam" id="PF01694"/>
    </source>
</evidence>
<dbReference type="InterPro" id="IPR050925">
    <property type="entry name" value="Rhomboid_protease_S54"/>
</dbReference>